<reference evidence="1 2" key="1">
    <citation type="submission" date="2017-11" db="EMBL/GenBank/DDBJ databases">
        <title>Evolution of Phototrophy in the Chloroflexi Phylum Driven by Horizontal Gene Transfer.</title>
        <authorList>
            <person name="Ward L.M."/>
            <person name="Hemp J."/>
            <person name="Shih P.M."/>
            <person name="Mcglynn S.E."/>
            <person name="Fischer W."/>
        </authorList>
    </citation>
    <scope>NUCLEOTIDE SEQUENCE [LARGE SCALE GENOMIC DNA]</scope>
    <source>
        <strain evidence="1">JP3_7</strain>
    </source>
</reference>
<gene>
    <name evidence="1" type="ORF">CUN48_14020</name>
</gene>
<dbReference type="Pfam" id="PF01904">
    <property type="entry name" value="DUF72"/>
    <property type="match status" value="1"/>
</dbReference>
<organism evidence="1 2">
    <name type="scientific">Candidatus Thermofonsia Clade 3 bacterium</name>
    <dbReference type="NCBI Taxonomy" id="2364212"/>
    <lineage>
        <taxon>Bacteria</taxon>
        <taxon>Bacillati</taxon>
        <taxon>Chloroflexota</taxon>
        <taxon>Candidatus Thermofontia</taxon>
        <taxon>Candidatus Thermofonsia Clade 3</taxon>
    </lineage>
</organism>
<evidence type="ECO:0000313" key="1">
    <source>
        <dbReference type="EMBL" id="PJF46393.1"/>
    </source>
</evidence>
<name>A0A2M8Q9C0_9CHLR</name>
<accession>A0A2M8Q9C0</accession>
<protein>
    <recommendedName>
        <fullName evidence="3">DUF72 domain-containing protein</fullName>
    </recommendedName>
</protein>
<dbReference type="InterPro" id="IPR002763">
    <property type="entry name" value="DUF72"/>
</dbReference>
<dbReference type="InterPro" id="IPR036520">
    <property type="entry name" value="UPF0759_sf"/>
</dbReference>
<evidence type="ECO:0008006" key="3">
    <source>
        <dbReference type="Google" id="ProtNLM"/>
    </source>
</evidence>
<evidence type="ECO:0000313" key="2">
    <source>
        <dbReference type="Proteomes" id="UP000230790"/>
    </source>
</evidence>
<dbReference type="PANTHER" id="PTHR30348">
    <property type="entry name" value="UNCHARACTERIZED PROTEIN YECE"/>
    <property type="match status" value="1"/>
</dbReference>
<dbReference type="AlphaFoldDB" id="A0A2M8Q9C0"/>
<dbReference type="PANTHER" id="PTHR30348:SF4">
    <property type="entry name" value="DUF72 DOMAIN-CONTAINING PROTEIN"/>
    <property type="match status" value="1"/>
</dbReference>
<dbReference type="SUPFAM" id="SSF117396">
    <property type="entry name" value="TM1631-like"/>
    <property type="match status" value="1"/>
</dbReference>
<dbReference type="Gene3D" id="3.20.20.410">
    <property type="entry name" value="Protein of unknown function UPF0759"/>
    <property type="match status" value="1"/>
</dbReference>
<comment type="caution">
    <text evidence="1">The sequence shown here is derived from an EMBL/GenBank/DDBJ whole genome shotgun (WGS) entry which is preliminary data.</text>
</comment>
<dbReference type="EMBL" id="PGTN01000236">
    <property type="protein sequence ID" value="PJF46393.1"/>
    <property type="molecule type" value="Genomic_DNA"/>
</dbReference>
<feature type="non-terminal residue" evidence="1">
    <location>
        <position position="1"/>
    </location>
</feature>
<dbReference type="Proteomes" id="UP000230790">
    <property type="component" value="Unassembled WGS sequence"/>
</dbReference>
<sequence length="241" mass="26941">DTVEVNASFYAIPAPATLLAWVESAQPGFTYALKAPRLITHERRLVDCETPTRAFLDALRALGDAAAPALFQFPPDFTRRLYGRALAAFLDWLAQEARDLRLAVEVRAADLMTPAFARFLAERGFALALVDREKSSDLFDAWLELLGAGAPSFAYIRWIGDDRNGPQGDRELQVLRDEQLAQWAARIERLARRGVEVFGYMHNTYEGHSPASLRRLQNLLASRIPLPVWPPAPPNAQLSML</sequence>
<proteinExistence type="predicted"/>